<organism evidence="7 8">
    <name type="scientific">Frigoriglobus tundricola</name>
    <dbReference type="NCBI Taxonomy" id="2774151"/>
    <lineage>
        <taxon>Bacteria</taxon>
        <taxon>Pseudomonadati</taxon>
        <taxon>Planctomycetota</taxon>
        <taxon>Planctomycetia</taxon>
        <taxon>Gemmatales</taxon>
        <taxon>Gemmataceae</taxon>
        <taxon>Frigoriglobus</taxon>
    </lineage>
</organism>
<keyword evidence="4" id="KW-0067">ATP-binding</keyword>
<sequence length="380" mass="43831">MRRLTVDPRPNWQKRVEEHGLYYHTVRDEPYWDESACYQFTNYEVDRIEEATQALHDMCMALVEEVIDKRMFGLFFIPKDFEEYVIRSWESREPSVYGRFDLVFDGVGPPKMLEYNADTPTALVEAAVAQWVWLKDMDERGDQFNSIHEHLIDAWKALLTRDPGPIHFAALSKQDSPEDYITAQYMRDTAIQAGAKTDFIDITDIGWDKPRRCFVDRTGFPIHRCFKLYPWEWMVNPEEEFSRYIRGAAVKWVEPAWKMILSCKSILPLLYERHPNSPFLLPASFDPIPDGSYVKKPIHAREGANIEVVINGRLALSTDGPYKGPCVYQSLAPQLKPHDGRYPVIGSWVVNGEACGMGIREDTSLVTGNTSRFVPHQMVG</sequence>
<keyword evidence="1 7" id="KW-0436">Ligase</keyword>
<evidence type="ECO:0000256" key="2">
    <source>
        <dbReference type="ARBA" id="ARBA00022723"/>
    </source>
</evidence>
<dbReference type="InterPro" id="IPR016185">
    <property type="entry name" value="PreATP-grasp_dom_sf"/>
</dbReference>
<evidence type="ECO:0000256" key="3">
    <source>
        <dbReference type="ARBA" id="ARBA00022741"/>
    </source>
</evidence>
<evidence type="ECO:0000313" key="8">
    <source>
        <dbReference type="Proteomes" id="UP000503447"/>
    </source>
</evidence>
<dbReference type="SUPFAM" id="SSF52440">
    <property type="entry name" value="PreATP-grasp domain"/>
    <property type="match status" value="1"/>
</dbReference>
<evidence type="ECO:0000256" key="4">
    <source>
        <dbReference type="ARBA" id="ARBA00022840"/>
    </source>
</evidence>
<keyword evidence="3" id="KW-0547">Nucleotide-binding</keyword>
<dbReference type="GO" id="GO:0005524">
    <property type="term" value="F:ATP binding"/>
    <property type="evidence" value="ECO:0007669"/>
    <property type="project" value="UniProtKB-KW"/>
</dbReference>
<feature type="domain" description="Glutathionylspermidine synthase pre-ATP-grasp-like" evidence="6">
    <location>
        <begin position="12"/>
        <end position="377"/>
    </location>
</feature>
<dbReference type="EMBL" id="CP053452">
    <property type="protein sequence ID" value="QJX00963.1"/>
    <property type="molecule type" value="Genomic_DNA"/>
</dbReference>
<dbReference type="KEGG" id="ftj:FTUN_8601"/>
<dbReference type="AlphaFoldDB" id="A0A6M5Z6W0"/>
<evidence type="ECO:0000256" key="5">
    <source>
        <dbReference type="ARBA" id="ARBA00022842"/>
    </source>
</evidence>
<dbReference type="EC" id="6.3.1.8" evidence="7"/>
<dbReference type="GO" id="GO:0008885">
    <property type="term" value="F:glutathionylspermidine synthase activity"/>
    <property type="evidence" value="ECO:0007669"/>
    <property type="project" value="UniProtKB-EC"/>
</dbReference>
<keyword evidence="5" id="KW-0460">Magnesium</keyword>
<evidence type="ECO:0000313" key="7">
    <source>
        <dbReference type="EMBL" id="QJX00963.1"/>
    </source>
</evidence>
<dbReference type="Gene3D" id="3.30.1490.330">
    <property type="match status" value="1"/>
</dbReference>
<dbReference type="SUPFAM" id="SSF56059">
    <property type="entry name" value="Glutathione synthetase ATP-binding domain-like"/>
    <property type="match status" value="1"/>
</dbReference>
<evidence type="ECO:0000259" key="6">
    <source>
        <dbReference type="Pfam" id="PF03738"/>
    </source>
</evidence>
<name>A0A6M5Z6W0_9BACT</name>
<dbReference type="InterPro" id="IPR005494">
    <property type="entry name" value="GSPS_pre-ATP-grasp-like_dom"/>
</dbReference>
<reference evidence="8" key="1">
    <citation type="submission" date="2020-05" db="EMBL/GenBank/DDBJ databases">
        <title>Frigoriglobus tundricola gen. nov., sp. nov., a psychrotolerant cellulolytic planctomycete of the family Gemmataceae with two divergent copies of 16S rRNA gene.</title>
        <authorList>
            <person name="Kulichevskaya I.S."/>
            <person name="Ivanova A.A."/>
            <person name="Naumoff D.G."/>
            <person name="Beletsky A.V."/>
            <person name="Rijpstra W.I.C."/>
            <person name="Sinninghe Damste J.S."/>
            <person name="Mardanov A.V."/>
            <person name="Ravin N.V."/>
            <person name="Dedysh S.N."/>
        </authorList>
    </citation>
    <scope>NUCLEOTIDE SEQUENCE [LARGE SCALE GENOMIC DNA]</scope>
    <source>
        <strain evidence="8">PL17</strain>
    </source>
</reference>
<dbReference type="RefSeq" id="WP_171475605.1">
    <property type="nucleotide sequence ID" value="NZ_CP053452.2"/>
</dbReference>
<gene>
    <name evidence="7" type="ORF">FTUN_8601</name>
</gene>
<protein>
    <submittedName>
        <fullName evidence="7">Acid--amine ligase YgiC</fullName>
        <ecNumber evidence="7">6.3.1.8</ecNumber>
    </submittedName>
</protein>
<keyword evidence="8" id="KW-1185">Reference proteome</keyword>
<dbReference type="GO" id="GO:0046872">
    <property type="term" value="F:metal ion binding"/>
    <property type="evidence" value="ECO:0007669"/>
    <property type="project" value="UniProtKB-KW"/>
</dbReference>
<evidence type="ECO:0000256" key="1">
    <source>
        <dbReference type="ARBA" id="ARBA00022598"/>
    </source>
</evidence>
<dbReference type="Proteomes" id="UP000503447">
    <property type="component" value="Chromosome"/>
</dbReference>
<dbReference type="Pfam" id="PF03738">
    <property type="entry name" value="GSP_synth"/>
    <property type="match status" value="1"/>
</dbReference>
<proteinExistence type="predicted"/>
<accession>A0A6M5Z6W0</accession>
<keyword evidence="2" id="KW-0479">Metal-binding</keyword>